<dbReference type="GO" id="GO:0003676">
    <property type="term" value="F:nucleic acid binding"/>
    <property type="evidence" value="ECO:0007669"/>
    <property type="project" value="InterPro"/>
</dbReference>
<sequence length="124" mass="14538">MSEGINFSDELGRCVVMVGLPYPNKNDPLLQEKLKYLTETKSNQENLASEYYENMCMKAVNQSIGRSIRHRNDYSTILLLDERFHSQKISSKLPQWIQDTLKEEPTFGSTLRSVRNFFRSRRET</sequence>
<evidence type="ECO:0000313" key="2">
    <source>
        <dbReference type="EMBL" id="CAE2214986.1"/>
    </source>
</evidence>
<accession>A0A7S4I0P8</accession>
<dbReference type="GO" id="GO:0005524">
    <property type="term" value="F:ATP binding"/>
    <property type="evidence" value="ECO:0007669"/>
    <property type="project" value="InterPro"/>
</dbReference>
<dbReference type="GO" id="GO:0016818">
    <property type="term" value="F:hydrolase activity, acting on acid anhydrides, in phosphorus-containing anhydrides"/>
    <property type="evidence" value="ECO:0007669"/>
    <property type="project" value="InterPro"/>
</dbReference>
<gene>
    <name evidence="2" type="ORF">VSP0166_LOCUS6804</name>
</gene>
<dbReference type="GO" id="GO:0005634">
    <property type="term" value="C:nucleus"/>
    <property type="evidence" value="ECO:0007669"/>
    <property type="project" value="TreeGrafter"/>
</dbReference>
<organism evidence="2">
    <name type="scientific">Vannella robusta</name>
    <dbReference type="NCBI Taxonomy" id="1487602"/>
    <lineage>
        <taxon>Eukaryota</taxon>
        <taxon>Amoebozoa</taxon>
        <taxon>Discosea</taxon>
        <taxon>Flabellinia</taxon>
        <taxon>Vannellidae</taxon>
        <taxon>Vannella</taxon>
    </lineage>
</organism>
<dbReference type="EMBL" id="HBKP01009624">
    <property type="protein sequence ID" value="CAE2214986.1"/>
    <property type="molecule type" value="Transcribed_RNA"/>
</dbReference>
<dbReference type="AlphaFoldDB" id="A0A7S4I0P8"/>
<dbReference type="Gene3D" id="3.40.50.300">
    <property type="entry name" value="P-loop containing nucleotide triphosphate hydrolases"/>
    <property type="match status" value="1"/>
</dbReference>
<reference evidence="2" key="1">
    <citation type="submission" date="2021-01" db="EMBL/GenBank/DDBJ databases">
        <authorList>
            <person name="Corre E."/>
            <person name="Pelletier E."/>
            <person name="Niang G."/>
            <person name="Scheremetjew M."/>
            <person name="Finn R."/>
            <person name="Kale V."/>
            <person name="Holt S."/>
            <person name="Cochrane G."/>
            <person name="Meng A."/>
            <person name="Brown T."/>
            <person name="Cohen L."/>
        </authorList>
    </citation>
    <scope>NUCLEOTIDE SEQUENCE</scope>
    <source>
        <strain evidence="2">DIVA3 518/3/11/1/6</strain>
    </source>
</reference>
<name>A0A7S4I0P8_9EUKA</name>
<dbReference type="GO" id="GO:0006139">
    <property type="term" value="P:nucleobase-containing compound metabolic process"/>
    <property type="evidence" value="ECO:0007669"/>
    <property type="project" value="InterPro"/>
</dbReference>
<dbReference type="InterPro" id="IPR027417">
    <property type="entry name" value="P-loop_NTPase"/>
</dbReference>
<dbReference type="InterPro" id="IPR006555">
    <property type="entry name" value="ATP-dep_Helicase_C"/>
</dbReference>
<dbReference type="InterPro" id="IPR045028">
    <property type="entry name" value="DinG/Rad3-like"/>
</dbReference>
<feature type="domain" description="ATP-dependent helicase C-terminal" evidence="1">
    <location>
        <begin position="1"/>
        <end position="86"/>
    </location>
</feature>
<dbReference type="SMART" id="SM00491">
    <property type="entry name" value="HELICc2"/>
    <property type="match status" value="1"/>
</dbReference>
<protein>
    <recommendedName>
        <fullName evidence="1">ATP-dependent helicase C-terminal domain-containing protein</fullName>
    </recommendedName>
</protein>
<dbReference type="GO" id="GO:0034085">
    <property type="term" value="P:establishment of sister chromatid cohesion"/>
    <property type="evidence" value="ECO:0007669"/>
    <property type="project" value="TreeGrafter"/>
</dbReference>
<proteinExistence type="predicted"/>
<dbReference type="Pfam" id="PF13307">
    <property type="entry name" value="Helicase_C_2"/>
    <property type="match status" value="1"/>
</dbReference>
<dbReference type="PANTHER" id="PTHR11472">
    <property type="entry name" value="DNA REPAIR DEAD HELICASE RAD3/XP-D SUBFAMILY MEMBER"/>
    <property type="match status" value="1"/>
</dbReference>
<dbReference type="PANTHER" id="PTHR11472:SF41">
    <property type="entry name" value="ATP-DEPENDENT DNA HELICASE DDX11-RELATED"/>
    <property type="match status" value="1"/>
</dbReference>
<evidence type="ECO:0000259" key="1">
    <source>
        <dbReference type="SMART" id="SM00491"/>
    </source>
</evidence>
<dbReference type="GO" id="GO:0003678">
    <property type="term" value="F:DNA helicase activity"/>
    <property type="evidence" value="ECO:0007669"/>
    <property type="project" value="TreeGrafter"/>
</dbReference>